<evidence type="ECO:0000313" key="1">
    <source>
        <dbReference type="EMBL" id="TYT73227.1"/>
    </source>
</evidence>
<proteinExistence type="predicted"/>
<gene>
    <name evidence="1" type="ORF">FIM25_16180</name>
</gene>
<comment type="caution">
    <text evidence="1">The sequence shown here is derived from an EMBL/GenBank/DDBJ whole genome shotgun (WGS) entry which is preliminary data.</text>
</comment>
<organism evidence="1 2">
    <name type="scientific">Desulfobotulus mexicanus</name>
    <dbReference type="NCBI Taxonomy" id="2586642"/>
    <lineage>
        <taxon>Bacteria</taxon>
        <taxon>Pseudomonadati</taxon>
        <taxon>Thermodesulfobacteriota</taxon>
        <taxon>Desulfobacteria</taxon>
        <taxon>Desulfobacterales</taxon>
        <taxon>Desulfobacteraceae</taxon>
        <taxon>Desulfobotulus</taxon>
    </lineage>
</organism>
<dbReference type="AlphaFoldDB" id="A0A5S5MBW5"/>
<accession>A0A5S5MBW5</accession>
<name>A0A5S5MBW5_9BACT</name>
<evidence type="ECO:0000313" key="2">
    <source>
        <dbReference type="Proteomes" id="UP000321899"/>
    </source>
</evidence>
<reference evidence="1 2" key="1">
    <citation type="submission" date="2019-06" db="EMBL/GenBank/DDBJ databases">
        <title>Desulfobotulus mexicanus sp. nov., a novel sulfate-reducing bacterium isolated from the sediment of an alkaline crater lake in Mexico.</title>
        <authorList>
            <person name="Hirschler-Rea A."/>
        </authorList>
    </citation>
    <scope>NUCLEOTIDE SEQUENCE [LARGE SCALE GENOMIC DNA]</scope>
    <source>
        <strain evidence="1 2">PAR22N</strain>
    </source>
</reference>
<keyword evidence="2" id="KW-1185">Reference proteome</keyword>
<dbReference type="Proteomes" id="UP000321899">
    <property type="component" value="Unassembled WGS sequence"/>
</dbReference>
<protein>
    <submittedName>
        <fullName evidence="1">Uncharacterized protein</fullName>
    </submittedName>
</protein>
<sequence length="71" mass="8506">MTLSETGPSANIEFVLENTIHCRRCYSTLVIRYGTYKRNSPFDSTENIEIQRYYCKNHFVHKKPFLFRPSR</sequence>
<dbReference type="EMBL" id="VDMB01000041">
    <property type="protein sequence ID" value="TYT73227.1"/>
    <property type="molecule type" value="Genomic_DNA"/>
</dbReference>